<proteinExistence type="inferred from homology"/>
<comment type="caution">
    <text evidence="7">Lacks conserved residue(s) required for the propagation of feature annotation.</text>
</comment>
<name>A0ABV9SWR2_9BACT</name>
<evidence type="ECO:0000256" key="8">
    <source>
        <dbReference type="HAMAP-Rule" id="MF_01401"/>
    </source>
</evidence>
<dbReference type="SUPFAM" id="SSF55068">
    <property type="entry name" value="Peptide methionine sulfoxide reductase"/>
    <property type="match status" value="1"/>
</dbReference>
<evidence type="ECO:0000256" key="7">
    <source>
        <dbReference type="HAMAP-Rule" id="MF_01400"/>
    </source>
</evidence>
<comment type="similarity">
    <text evidence="8">Belongs to the MsrA Met sulfoxide reductase family.</text>
</comment>
<dbReference type="HAMAP" id="MF_01400">
    <property type="entry name" value="MsrB"/>
    <property type="match status" value="1"/>
</dbReference>
<dbReference type="HAMAP" id="MF_01401">
    <property type="entry name" value="MsrA"/>
    <property type="match status" value="1"/>
</dbReference>
<keyword evidence="12" id="KW-1185">Reference proteome</keyword>
<evidence type="ECO:0000313" key="11">
    <source>
        <dbReference type="EMBL" id="MFC4870832.1"/>
    </source>
</evidence>
<dbReference type="PANTHER" id="PTHR43774:SF1">
    <property type="entry name" value="PEPTIDE METHIONINE SULFOXIDE REDUCTASE MSRA 2"/>
    <property type="match status" value="1"/>
</dbReference>
<dbReference type="NCBIfam" id="TIGR00357">
    <property type="entry name" value="peptide-methionine (R)-S-oxide reductase MsrB"/>
    <property type="match status" value="1"/>
</dbReference>
<comment type="catalytic activity">
    <reaction evidence="4 8">
        <text>L-methionyl-[protein] + [thioredoxin]-disulfide + H2O = L-methionyl-(S)-S-oxide-[protein] + [thioredoxin]-dithiol</text>
        <dbReference type="Rhea" id="RHEA:14217"/>
        <dbReference type="Rhea" id="RHEA-COMP:10698"/>
        <dbReference type="Rhea" id="RHEA-COMP:10700"/>
        <dbReference type="Rhea" id="RHEA-COMP:12313"/>
        <dbReference type="Rhea" id="RHEA-COMP:12315"/>
        <dbReference type="ChEBI" id="CHEBI:15377"/>
        <dbReference type="ChEBI" id="CHEBI:16044"/>
        <dbReference type="ChEBI" id="CHEBI:29950"/>
        <dbReference type="ChEBI" id="CHEBI:44120"/>
        <dbReference type="ChEBI" id="CHEBI:50058"/>
        <dbReference type="EC" id="1.8.4.11"/>
    </reaction>
</comment>
<evidence type="ECO:0000259" key="10">
    <source>
        <dbReference type="PROSITE" id="PS51790"/>
    </source>
</evidence>
<dbReference type="Gene3D" id="3.30.1060.10">
    <property type="entry name" value="Peptide methionine sulphoxide reductase MsrA"/>
    <property type="match status" value="1"/>
</dbReference>
<dbReference type="Pfam" id="PF01641">
    <property type="entry name" value="SelR"/>
    <property type="match status" value="1"/>
</dbReference>
<feature type="active site" evidence="8">
    <location>
        <position position="49"/>
    </location>
</feature>
<feature type="signal peptide" evidence="9">
    <location>
        <begin position="1"/>
        <end position="21"/>
    </location>
</feature>
<evidence type="ECO:0000256" key="1">
    <source>
        <dbReference type="ARBA" id="ARBA00023002"/>
    </source>
</evidence>
<dbReference type="PANTHER" id="PTHR43774">
    <property type="entry name" value="PEPTIDE METHIONINE SULFOXIDE REDUCTASE"/>
    <property type="match status" value="1"/>
</dbReference>
<dbReference type="EC" id="1.8.4.12" evidence="7"/>
<reference evidence="12" key="1">
    <citation type="journal article" date="2019" name="Int. J. Syst. Evol. Microbiol.">
        <title>The Global Catalogue of Microorganisms (GCM) 10K type strain sequencing project: providing services to taxonomists for standard genome sequencing and annotation.</title>
        <authorList>
            <consortium name="The Broad Institute Genomics Platform"/>
            <consortium name="The Broad Institute Genome Sequencing Center for Infectious Disease"/>
            <person name="Wu L."/>
            <person name="Ma J."/>
        </authorList>
    </citation>
    <scope>NUCLEOTIDE SEQUENCE [LARGE SCALE GENOMIC DNA]</scope>
    <source>
        <strain evidence="12">CGMCC 4.7466</strain>
    </source>
</reference>
<protein>
    <recommendedName>
        <fullName evidence="7 8">Multifunctional fusion protein</fullName>
    </recommendedName>
    <domain>
        <recommendedName>
            <fullName evidence="8">Peptide methionine sulfoxide reductase MsrA</fullName>
            <shortName evidence="8">Protein-methionine-S-oxide reductase</shortName>
            <ecNumber evidence="8">1.8.4.11</ecNumber>
        </recommendedName>
        <alternativeName>
            <fullName evidence="8">Peptide-methionine (S)-S-oxide reductase</fullName>
            <shortName evidence="8">Peptide Met(O) reductase</shortName>
        </alternativeName>
    </domain>
    <domain>
        <recommendedName>
            <fullName evidence="7">Peptide methionine sulfoxide reductase MsrB</fullName>
            <ecNumber evidence="7">1.8.4.12</ecNumber>
        </recommendedName>
        <alternativeName>
            <fullName evidence="7">Peptide-methionine (R)-S-oxide reductase</fullName>
        </alternativeName>
    </domain>
</protein>
<comment type="catalytic activity">
    <reaction evidence="6 8">
        <text>[thioredoxin]-disulfide + L-methionine + H2O = L-methionine (S)-S-oxide + [thioredoxin]-dithiol</text>
        <dbReference type="Rhea" id="RHEA:19993"/>
        <dbReference type="Rhea" id="RHEA-COMP:10698"/>
        <dbReference type="Rhea" id="RHEA-COMP:10700"/>
        <dbReference type="ChEBI" id="CHEBI:15377"/>
        <dbReference type="ChEBI" id="CHEBI:29950"/>
        <dbReference type="ChEBI" id="CHEBI:50058"/>
        <dbReference type="ChEBI" id="CHEBI:57844"/>
        <dbReference type="ChEBI" id="CHEBI:58772"/>
        <dbReference type="EC" id="1.8.4.11"/>
    </reaction>
</comment>
<dbReference type="SUPFAM" id="SSF51316">
    <property type="entry name" value="Mss4-like"/>
    <property type="match status" value="1"/>
</dbReference>
<feature type="domain" description="MsrB" evidence="10">
    <location>
        <begin position="222"/>
        <end position="344"/>
    </location>
</feature>
<comment type="catalytic activity">
    <reaction evidence="5 7">
        <text>L-methionyl-[protein] + [thioredoxin]-disulfide + H2O = L-methionyl-(R)-S-oxide-[protein] + [thioredoxin]-dithiol</text>
        <dbReference type="Rhea" id="RHEA:24164"/>
        <dbReference type="Rhea" id="RHEA-COMP:10698"/>
        <dbReference type="Rhea" id="RHEA-COMP:10700"/>
        <dbReference type="Rhea" id="RHEA-COMP:12313"/>
        <dbReference type="Rhea" id="RHEA-COMP:12314"/>
        <dbReference type="ChEBI" id="CHEBI:15377"/>
        <dbReference type="ChEBI" id="CHEBI:16044"/>
        <dbReference type="ChEBI" id="CHEBI:29950"/>
        <dbReference type="ChEBI" id="CHEBI:45764"/>
        <dbReference type="ChEBI" id="CHEBI:50058"/>
        <dbReference type="EC" id="1.8.4.12"/>
    </reaction>
</comment>
<dbReference type="InterPro" id="IPR011057">
    <property type="entry name" value="Mss4-like_sf"/>
</dbReference>
<dbReference type="InterPro" id="IPR002579">
    <property type="entry name" value="Met_Sox_Rdtase_MsrB_dom"/>
</dbReference>
<evidence type="ECO:0000256" key="2">
    <source>
        <dbReference type="ARBA" id="ARBA00023268"/>
    </source>
</evidence>
<comment type="caution">
    <text evidence="11">The sequence shown here is derived from an EMBL/GenBank/DDBJ whole genome shotgun (WGS) entry which is preliminary data.</text>
</comment>
<dbReference type="EMBL" id="JBHSJJ010000002">
    <property type="protein sequence ID" value="MFC4870832.1"/>
    <property type="molecule type" value="Genomic_DNA"/>
</dbReference>
<evidence type="ECO:0000256" key="5">
    <source>
        <dbReference type="ARBA" id="ARBA00048488"/>
    </source>
</evidence>
<dbReference type="Pfam" id="PF01625">
    <property type="entry name" value="PMSR"/>
    <property type="match status" value="1"/>
</dbReference>
<feature type="chain" id="PRO_5045102509" description="Multifunctional fusion protein" evidence="9">
    <location>
        <begin position="22"/>
        <end position="360"/>
    </location>
</feature>
<dbReference type="PROSITE" id="PS51790">
    <property type="entry name" value="MSRB"/>
    <property type="match status" value="1"/>
</dbReference>
<dbReference type="NCBIfam" id="TIGR00401">
    <property type="entry name" value="msrA"/>
    <property type="match status" value="1"/>
</dbReference>
<dbReference type="GO" id="GO:0033743">
    <property type="term" value="F:peptide-methionine (R)-S-oxide reductase activity"/>
    <property type="evidence" value="ECO:0007669"/>
    <property type="project" value="UniProtKB-EC"/>
</dbReference>
<sequence>MKSYSSVIVLIVFLLPFSGCSGTETRERGDTNVEDYPGRKEKATFAGGCFWCVEAPFEGIDGILTVVSGYSGGKEKNPTYSEVSSGKTGHKEAVQITFDPDIISYAELVDIYWQLFDPTDEGGSFYDRGNQYGSAVFYHNETQRKIAEASKDKLDRSGIFDKAVVTPIIRYSNFYPAEDYHQDYYKKKPREYKAYRTGSGRDKFIQQHWQVPTAAKYPKPSDPQLKTKLTSLQYKVTREEATEKAFDNEYNANKAPGIYVCIVSGAPLFSSADKYESGSGWPSFTKPIDARFLEKPLDRSEGMIRVEVRSKFGDSHLGHVFNDGPPPTGLRYCMNSAAMEFIPKEKMEDKGYGNYVWLVE</sequence>
<evidence type="ECO:0000313" key="12">
    <source>
        <dbReference type="Proteomes" id="UP001595818"/>
    </source>
</evidence>
<evidence type="ECO:0000256" key="4">
    <source>
        <dbReference type="ARBA" id="ARBA00047806"/>
    </source>
</evidence>
<dbReference type="EC" id="1.8.4.11" evidence="8"/>
<accession>A0ABV9SWR2</accession>
<keyword evidence="9" id="KW-0732">Signal</keyword>
<organism evidence="11 12">
    <name type="scientific">Negadavirga shengliensis</name>
    <dbReference type="NCBI Taxonomy" id="1389218"/>
    <lineage>
        <taxon>Bacteria</taxon>
        <taxon>Pseudomonadati</taxon>
        <taxon>Bacteroidota</taxon>
        <taxon>Cytophagia</taxon>
        <taxon>Cytophagales</taxon>
        <taxon>Cyclobacteriaceae</taxon>
        <taxon>Negadavirga</taxon>
    </lineage>
</organism>
<keyword evidence="2" id="KW-0511">Multifunctional enzyme</keyword>
<comment type="similarity">
    <text evidence="7">Belongs to the MsrB Met sulfoxide reductase family.</text>
</comment>
<dbReference type="InterPro" id="IPR036509">
    <property type="entry name" value="Met_Sox_Rdtase_MsrA_sf"/>
</dbReference>
<dbReference type="Proteomes" id="UP001595818">
    <property type="component" value="Unassembled WGS sequence"/>
</dbReference>
<feature type="active site" description="Nucleophile" evidence="7">
    <location>
        <position position="333"/>
    </location>
</feature>
<dbReference type="RefSeq" id="WP_377062235.1">
    <property type="nucleotide sequence ID" value="NZ_JBHSJJ010000002.1"/>
</dbReference>
<keyword evidence="1 7" id="KW-0560">Oxidoreductase</keyword>
<gene>
    <name evidence="7 11" type="primary">msrB</name>
    <name evidence="8" type="synonym">msrA</name>
    <name evidence="11" type="ORF">ACFPFU_03980</name>
</gene>
<evidence type="ECO:0000256" key="6">
    <source>
        <dbReference type="ARBA" id="ARBA00048782"/>
    </source>
</evidence>
<evidence type="ECO:0000256" key="9">
    <source>
        <dbReference type="SAM" id="SignalP"/>
    </source>
</evidence>
<comment type="function">
    <text evidence="3 8">Has an important function as a repair enzyme for proteins that have been inactivated by oxidation. Catalyzes the reversible oxidation-reduction of methionine sulfoxide in proteins to methionine.</text>
</comment>
<dbReference type="InterPro" id="IPR002569">
    <property type="entry name" value="Met_Sox_Rdtase_MsrA_dom"/>
</dbReference>
<dbReference type="Gene3D" id="2.170.150.20">
    <property type="entry name" value="Peptide methionine sulfoxide reductase"/>
    <property type="match status" value="1"/>
</dbReference>
<evidence type="ECO:0000256" key="3">
    <source>
        <dbReference type="ARBA" id="ARBA00024679"/>
    </source>
</evidence>